<dbReference type="InterPro" id="IPR012318">
    <property type="entry name" value="HTH_CRP"/>
</dbReference>
<evidence type="ECO:0000313" key="6">
    <source>
        <dbReference type="Proteomes" id="UP000198440"/>
    </source>
</evidence>
<dbReference type="InterPro" id="IPR036390">
    <property type="entry name" value="WH_DNA-bd_sf"/>
</dbReference>
<dbReference type="PROSITE" id="PS51063">
    <property type="entry name" value="HTH_CRP_2"/>
    <property type="match status" value="1"/>
</dbReference>
<dbReference type="SMART" id="SM00419">
    <property type="entry name" value="HTH_CRP"/>
    <property type="match status" value="1"/>
</dbReference>
<keyword evidence="2" id="KW-0238">DNA-binding</keyword>
<keyword evidence="1" id="KW-0805">Transcription regulation</keyword>
<dbReference type="SUPFAM" id="SSF51206">
    <property type="entry name" value="cAMP-binding domain-like"/>
    <property type="match status" value="1"/>
</dbReference>
<name>A0A239B2F9_9RHOB</name>
<dbReference type="EMBL" id="FZON01000002">
    <property type="protein sequence ID" value="SNS01762.1"/>
    <property type="molecule type" value="Genomic_DNA"/>
</dbReference>
<evidence type="ECO:0000256" key="3">
    <source>
        <dbReference type="ARBA" id="ARBA00023163"/>
    </source>
</evidence>
<evidence type="ECO:0000313" key="5">
    <source>
        <dbReference type="EMBL" id="SNS01762.1"/>
    </source>
</evidence>
<keyword evidence="3" id="KW-0804">Transcription</keyword>
<accession>A0A239B2F9</accession>
<feature type="domain" description="HTH crp-type" evidence="4">
    <location>
        <begin position="148"/>
        <end position="224"/>
    </location>
</feature>
<dbReference type="InterPro" id="IPR014710">
    <property type="entry name" value="RmlC-like_jellyroll"/>
</dbReference>
<dbReference type="RefSeq" id="WP_170940957.1">
    <property type="nucleotide sequence ID" value="NZ_FZON01000002.1"/>
</dbReference>
<dbReference type="Gene3D" id="1.10.10.10">
    <property type="entry name" value="Winged helix-like DNA-binding domain superfamily/Winged helix DNA-binding domain"/>
    <property type="match status" value="1"/>
</dbReference>
<dbReference type="InterPro" id="IPR018490">
    <property type="entry name" value="cNMP-bd_dom_sf"/>
</dbReference>
<sequence length="250" mass="27333">MPVGPGCTDCNLTDKAFCGTGSSDGLALTNGQASLRRFKPGETVLAEGRAPAFAGSLCSGFLRRVRVNRDGRRNLIEVMRPGDLLGVVESGPLDFAVEAVTEVDICVFDVADLHRRMHGNRTLRQHILAHLQVRQERQLQAIWLRGALTSRERILAFLLHATEFMPVEPQPDGGVIVTMVLTRRDWADLASTTQETICRLLGELSQDGLVMPDGPHRYRIADIAALAKLAGLDSNTLGPWTDHASRFAAE</sequence>
<dbReference type="SMART" id="SM00100">
    <property type="entry name" value="cNMP"/>
    <property type="match status" value="1"/>
</dbReference>
<dbReference type="AlphaFoldDB" id="A0A239B2F9"/>
<organism evidence="5 6">
    <name type="scientific">Antarctobacter heliothermus</name>
    <dbReference type="NCBI Taxonomy" id="74033"/>
    <lineage>
        <taxon>Bacteria</taxon>
        <taxon>Pseudomonadati</taxon>
        <taxon>Pseudomonadota</taxon>
        <taxon>Alphaproteobacteria</taxon>
        <taxon>Rhodobacterales</taxon>
        <taxon>Roseobacteraceae</taxon>
        <taxon>Antarctobacter</taxon>
    </lineage>
</organism>
<dbReference type="GO" id="GO:0006355">
    <property type="term" value="P:regulation of DNA-templated transcription"/>
    <property type="evidence" value="ECO:0007669"/>
    <property type="project" value="InterPro"/>
</dbReference>
<dbReference type="InterPro" id="IPR000595">
    <property type="entry name" value="cNMP-bd_dom"/>
</dbReference>
<dbReference type="InterPro" id="IPR036388">
    <property type="entry name" value="WH-like_DNA-bd_sf"/>
</dbReference>
<dbReference type="Pfam" id="PF13545">
    <property type="entry name" value="HTH_Crp_2"/>
    <property type="match status" value="1"/>
</dbReference>
<dbReference type="GO" id="GO:0003677">
    <property type="term" value="F:DNA binding"/>
    <property type="evidence" value="ECO:0007669"/>
    <property type="project" value="UniProtKB-KW"/>
</dbReference>
<protein>
    <submittedName>
        <fullName evidence="5">Cyclic nucleotide-binding domain-containing protein</fullName>
    </submittedName>
</protein>
<reference evidence="5 6" key="1">
    <citation type="submission" date="2017-06" db="EMBL/GenBank/DDBJ databases">
        <authorList>
            <person name="Kim H.J."/>
            <person name="Triplett B.A."/>
        </authorList>
    </citation>
    <scope>NUCLEOTIDE SEQUENCE [LARGE SCALE GENOMIC DNA]</scope>
    <source>
        <strain evidence="5 6">DSM 11445</strain>
    </source>
</reference>
<evidence type="ECO:0000259" key="4">
    <source>
        <dbReference type="PROSITE" id="PS51063"/>
    </source>
</evidence>
<evidence type="ECO:0000256" key="2">
    <source>
        <dbReference type="ARBA" id="ARBA00023125"/>
    </source>
</evidence>
<dbReference type="Proteomes" id="UP000198440">
    <property type="component" value="Unassembled WGS sequence"/>
</dbReference>
<dbReference type="CDD" id="cd00038">
    <property type="entry name" value="CAP_ED"/>
    <property type="match status" value="1"/>
</dbReference>
<proteinExistence type="predicted"/>
<gene>
    <name evidence="5" type="ORF">SAMN04488078_10025</name>
</gene>
<dbReference type="Pfam" id="PF00027">
    <property type="entry name" value="cNMP_binding"/>
    <property type="match status" value="1"/>
</dbReference>
<dbReference type="Gene3D" id="2.60.120.10">
    <property type="entry name" value="Jelly Rolls"/>
    <property type="match status" value="1"/>
</dbReference>
<dbReference type="SUPFAM" id="SSF46785">
    <property type="entry name" value="Winged helix' DNA-binding domain"/>
    <property type="match status" value="1"/>
</dbReference>
<evidence type="ECO:0000256" key="1">
    <source>
        <dbReference type="ARBA" id="ARBA00023015"/>
    </source>
</evidence>